<dbReference type="RefSeq" id="WP_158353261.1">
    <property type="nucleotide sequence ID" value="NZ_CP034852.1"/>
</dbReference>
<evidence type="ECO:0000313" key="3">
    <source>
        <dbReference type="EMBL" id="QCI26690.1"/>
    </source>
</evidence>
<name>A0A4D6YL55_9GAMM</name>
<gene>
    <name evidence="3" type="ORF">D9V80_00715</name>
</gene>
<protein>
    <submittedName>
        <fullName evidence="3">Tetratricopeptide repeat protein</fullName>
    </submittedName>
</protein>
<accession>A0A4D6YL55</accession>
<dbReference type="AlphaFoldDB" id="A0A4D6YL55"/>
<dbReference type="Pfam" id="PF13369">
    <property type="entry name" value="Transglut_core2"/>
    <property type="match status" value="1"/>
</dbReference>
<feature type="domain" description="Protein SirB1 N-terminal" evidence="2">
    <location>
        <begin position="50"/>
        <end position="183"/>
    </location>
</feature>
<dbReference type="OrthoDB" id="232498at2"/>
<comment type="similarity">
    <text evidence="1">Belongs to the UPF0162 family.</text>
</comment>
<dbReference type="EMBL" id="CP034852">
    <property type="protein sequence ID" value="QCI26690.1"/>
    <property type="molecule type" value="Genomic_DNA"/>
</dbReference>
<reference evidence="3 4" key="2">
    <citation type="submission" date="2019-05" db="EMBL/GenBank/DDBJ databases">
        <title>Genome evolution of the obligate endosymbiont Buchnera aphidicola.</title>
        <authorList>
            <person name="Moran N.A."/>
        </authorList>
    </citation>
    <scope>NUCLEOTIDE SEQUENCE [LARGE SCALE GENOMIC DNA]</scope>
    <source>
        <strain evidence="3 4">Tca</strain>
    </source>
</reference>
<evidence type="ECO:0000259" key="2">
    <source>
        <dbReference type="Pfam" id="PF13369"/>
    </source>
</evidence>
<dbReference type="InterPro" id="IPR032698">
    <property type="entry name" value="SirB1_N"/>
</dbReference>
<sequence length="271" mass="31063">MKLLIEKIKLNQSSILDSILEVLSFIKDGVYKNVLISEFNEKIKSSSGSLLNDCDSIDKLRKMLDIFYVHWKFGSAYGTYKISNILYLDEVLKTKQGSALSLGIILIYVAKQFNINLDPIIFPTQLILSYFCKKTSKVLLINPFDGEFLDKNILTLWLQGNITPTATIQKNNLKIADNFTVICNFLHTLKLSLIEEKNMVLALKVSDVLIKIKPEDPYEIRDRGLIYAYLECDNVAVSDLMQFIERCPHDPVSEILKMQIYVMQKKSVILH</sequence>
<organism evidence="3 4">
    <name type="scientific">Buchnera aphidicola</name>
    <name type="common">Thelaxes californica</name>
    <dbReference type="NCBI Taxonomy" id="1315998"/>
    <lineage>
        <taxon>Bacteria</taxon>
        <taxon>Pseudomonadati</taxon>
        <taxon>Pseudomonadota</taxon>
        <taxon>Gammaproteobacteria</taxon>
        <taxon>Enterobacterales</taxon>
        <taxon>Erwiniaceae</taxon>
        <taxon>Buchnera</taxon>
    </lineage>
</organism>
<keyword evidence="4" id="KW-1185">Reference proteome</keyword>
<reference evidence="3 4" key="1">
    <citation type="submission" date="2018-12" db="EMBL/GenBank/DDBJ databases">
        <authorList>
            <person name="Chong R.A."/>
        </authorList>
    </citation>
    <scope>NUCLEOTIDE SEQUENCE [LARGE SCALE GENOMIC DNA]</scope>
    <source>
        <strain evidence="3 4">Tca</strain>
    </source>
</reference>
<dbReference type="Pfam" id="PF13371">
    <property type="entry name" value="TPR_9"/>
    <property type="match status" value="1"/>
</dbReference>
<evidence type="ECO:0000313" key="4">
    <source>
        <dbReference type="Proteomes" id="UP000298782"/>
    </source>
</evidence>
<proteinExistence type="inferred from homology"/>
<dbReference type="Proteomes" id="UP000298782">
    <property type="component" value="Chromosome"/>
</dbReference>
<evidence type="ECO:0000256" key="1">
    <source>
        <dbReference type="ARBA" id="ARBA00007100"/>
    </source>
</evidence>